<gene>
    <name evidence="3" type="ORF">GCM10010439_03220</name>
</gene>
<evidence type="ECO:0000256" key="1">
    <source>
        <dbReference type="HAMAP-Rule" id="MF_00386"/>
    </source>
</evidence>
<evidence type="ECO:0000313" key="4">
    <source>
        <dbReference type="Proteomes" id="UP001501842"/>
    </source>
</evidence>
<evidence type="ECO:0000313" key="3">
    <source>
        <dbReference type="EMBL" id="GAA2718945.1"/>
    </source>
</evidence>
<dbReference type="HAMAP" id="MF_00386">
    <property type="entry name" value="UPF0161_YidD"/>
    <property type="match status" value="1"/>
</dbReference>
<keyword evidence="4" id="KW-1185">Reference proteome</keyword>
<comment type="subcellular location">
    <subcellularLocation>
        <location evidence="1">Cell membrane</location>
        <topology evidence="1">Peripheral membrane protein</topology>
        <orientation evidence="1">Cytoplasmic side</orientation>
    </subcellularLocation>
</comment>
<keyword evidence="1" id="KW-1003">Cell membrane</keyword>
<comment type="function">
    <text evidence="1">Could be involved in insertion of integral membrane proteins into the membrane.</text>
</comment>
<proteinExistence type="inferred from homology"/>
<dbReference type="InterPro" id="IPR002696">
    <property type="entry name" value="Membr_insert_effic_factor_YidD"/>
</dbReference>
<dbReference type="PANTHER" id="PTHR33383:SF1">
    <property type="entry name" value="MEMBRANE PROTEIN INSERTION EFFICIENCY FACTOR-RELATED"/>
    <property type="match status" value="1"/>
</dbReference>
<keyword evidence="1" id="KW-0472">Membrane</keyword>
<dbReference type="SMART" id="SM01234">
    <property type="entry name" value="Haemolytic"/>
    <property type="match status" value="1"/>
</dbReference>
<dbReference type="RefSeq" id="WP_344448251.1">
    <property type="nucleotide sequence ID" value="NZ_BAAATZ010000002.1"/>
</dbReference>
<reference evidence="3 4" key="1">
    <citation type="journal article" date="2019" name="Int. J. Syst. Evol. Microbiol.">
        <title>The Global Catalogue of Microorganisms (GCM) 10K type strain sequencing project: providing services to taxonomists for standard genome sequencing and annotation.</title>
        <authorList>
            <consortium name="The Broad Institute Genomics Platform"/>
            <consortium name="The Broad Institute Genome Sequencing Center for Infectious Disease"/>
            <person name="Wu L."/>
            <person name="Ma J."/>
        </authorList>
    </citation>
    <scope>NUCLEOTIDE SEQUENCE [LARGE SCALE GENOMIC DNA]</scope>
    <source>
        <strain evidence="3 4">JCM 8201</strain>
    </source>
</reference>
<dbReference type="PANTHER" id="PTHR33383">
    <property type="entry name" value="MEMBRANE PROTEIN INSERTION EFFICIENCY FACTOR-RELATED"/>
    <property type="match status" value="1"/>
</dbReference>
<protein>
    <recommendedName>
        <fullName evidence="1">Putative membrane protein insertion efficiency factor</fullName>
    </recommendedName>
</protein>
<comment type="similarity">
    <text evidence="1">Belongs to the UPF0161 family.</text>
</comment>
<evidence type="ECO:0000256" key="2">
    <source>
        <dbReference type="SAM" id="MobiDB-lite"/>
    </source>
</evidence>
<name>A0ABN3TVE6_9ACTN</name>
<accession>A0ABN3TVE6</accession>
<organism evidence="3 4">
    <name type="scientific">Actinocorallia aurantiaca</name>
    <dbReference type="NCBI Taxonomy" id="46204"/>
    <lineage>
        <taxon>Bacteria</taxon>
        <taxon>Bacillati</taxon>
        <taxon>Actinomycetota</taxon>
        <taxon>Actinomycetes</taxon>
        <taxon>Streptosporangiales</taxon>
        <taxon>Thermomonosporaceae</taxon>
        <taxon>Actinocorallia</taxon>
    </lineage>
</organism>
<comment type="caution">
    <text evidence="3">The sequence shown here is derived from an EMBL/GenBank/DDBJ whole genome shotgun (WGS) entry which is preliminary data.</text>
</comment>
<dbReference type="EMBL" id="BAAATZ010000002">
    <property type="protein sequence ID" value="GAA2718945.1"/>
    <property type="molecule type" value="Genomic_DNA"/>
</dbReference>
<sequence>MSQRPGPIAWLLIGFVRFYRKVVSPLLPPTCRFEPSCSTYGLRALQTHGALHGFWLTVARVARCHPFHPGGYDPVPAPRLRSARTGREASGADRTTPEPSDPDSLGADR</sequence>
<dbReference type="NCBIfam" id="TIGR00278">
    <property type="entry name" value="membrane protein insertion efficiency factor YidD"/>
    <property type="match status" value="1"/>
</dbReference>
<dbReference type="Proteomes" id="UP001501842">
    <property type="component" value="Unassembled WGS sequence"/>
</dbReference>
<feature type="region of interest" description="Disordered" evidence="2">
    <location>
        <begin position="68"/>
        <end position="109"/>
    </location>
</feature>
<dbReference type="Pfam" id="PF01809">
    <property type="entry name" value="YidD"/>
    <property type="match status" value="1"/>
</dbReference>